<proteinExistence type="predicted"/>
<dbReference type="OrthoDB" id="9817322at2"/>
<dbReference type="RefSeq" id="WP_054534947.1">
    <property type="nucleotide sequence ID" value="NZ_LGKP01000022.1"/>
</dbReference>
<gene>
    <name evidence="1" type="ORF">SE18_13295</name>
</gene>
<organism evidence="1 2">
    <name type="scientific">Herpetosiphon geysericola</name>
    <dbReference type="NCBI Taxonomy" id="70996"/>
    <lineage>
        <taxon>Bacteria</taxon>
        <taxon>Bacillati</taxon>
        <taxon>Chloroflexota</taxon>
        <taxon>Chloroflexia</taxon>
        <taxon>Herpetosiphonales</taxon>
        <taxon>Herpetosiphonaceae</taxon>
        <taxon>Herpetosiphon</taxon>
    </lineage>
</organism>
<dbReference type="STRING" id="70996.SE18_13295"/>
<accession>A0A0P6YKY6</accession>
<comment type="caution">
    <text evidence="1">The sequence shown here is derived from an EMBL/GenBank/DDBJ whole genome shotgun (WGS) entry which is preliminary data.</text>
</comment>
<dbReference type="Proteomes" id="UP000050277">
    <property type="component" value="Unassembled WGS sequence"/>
</dbReference>
<reference evidence="1 2" key="1">
    <citation type="submission" date="2015-07" db="EMBL/GenBank/DDBJ databases">
        <title>Whole genome sequence of Herpetosiphon geysericola DSM 7119.</title>
        <authorList>
            <person name="Hemp J."/>
            <person name="Ward L.M."/>
            <person name="Pace L.A."/>
            <person name="Fischer W.W."/>
        </authorList>
    </citation>
    <scope>NUCLEOTIDE SEQUENCE [LARGE SCALE GENOMIC DNA]</scope>
    <source>
        <strain evidence="1 2">DSM 7119</strain>
    </source>
</reference>
<dbReference type="AlphaFoldDB" id="A0A0P6YKY6"/>
<sequence length="377" mass="44577">MDLEYPTLRLNQQRLHEMMQQIYKNNETQPQGSFYQLPELARCLYYLRDPQAADYLRQAAQKQAPSIEYKTAMIDYEAERINWYRLAGDQATMQRLYLQLLYKATKADNSDYVRYQVQIFEAHFWLGNDRECIRLYQQDSNLQEWSINGWIAQIAEARLTNNQQLALEIARRCAREIRAERFEPWDYWAIYWDLYEICCGLLNPPLNIDQPLVSDDPLDSDKLIDLAHPAERLLALLQAEQIISLEWAIYNNHDEAEVGYRLYRLSDGTSKPLSEGFINQELERLVWDFMNFDWAGALPEYQPHGVYQLDIANAMVNYVGMIWNEYDYAEEQAYESNSLLYPVTVHPANPELYVMYLPEDQHQGVDVAFWHGEQRGY</sequence>
<evidence type="ECO:0000313" key="1">
    <source>
        <dbReference type="EMBL" id="KPL85889.1"/>
    </source>
</evidence>
<evidence type="ECO:0000313" key="2">
    <source>
        <dbReference type="Proteomes" id="UP000050277"/>
    </source>
</evidence>
<keyword evidence="2" id="KW-1185">Reference proteome</keyword>
<dbReference type="EMBL" id="LGKP01000022">
    <property type="protein sequence ID" value="KPL85889.1"/>
    <property type="molecule type" value="Genomic_DNA"/>
</dbReference>
<name>A0A0P6YKY6_9CHLR</name>
<protein>
    <submittedName>
        <fullName evidence="1">Uncharacterized protein</fullName>
    </submittedName>
</protein>